<accession>A0A5M6CIG7</accession>
<dbReference type="AlphaFoldDB" id="A0A5M6CIG7"/>
<name>A0A5M6CIG7_9BACT</name>
<evidence type="ECO:0000313" key="1">
    <source>
        <dbReference type="EMBL" id="KAA5533742.1"/>
    </source>
</evidence>
<proteinExistence type="predicted"/>
<comment type="caution">
    <text evidence="1">The sequence shown here is derived from an EMBL/GenBank/DDBJ whole genome shotgun (WGS) entry which is preliminary data.</text>
</comment>
<gene>
    <name evidence="1" type="ORF">F0919_14515</name>
</gene>
<dbReference type="EMBL" id="VWSH01000003">
    <property type="protein sequence ID" value="KAA5533742.1"/>
    <property type="molecule type" value="Genomic_DNA"/>
</dbReference>
<dbReference type="RefSeq" id="WP_150033488.1">
    <property type="nucleotide sequence ID" value="NZ_VWSH01000003.1"/>
</dbReference>
<organism evidence="1 2">
    <name type="scientific">Taibaiella lutea</name>
    <dbReference type="NCBI Taxonomy" id="2608001"/>
    <lineage>
        <taxon>Bacteria</taxon>
        <taxon>Pseudomonadati</taxon>
        <taxon>Bacteroidota</taxon>
        <taxon>Chitinophagia</taxon>
        <taxon>Chitinophagales</taxon>
        <taxon>Chitinophagaceae</taxon>
        <taxon>Taibaiella</taxon>
    </lineage>
</organism>
<evidence type="ECO:0000313" key="2">
    <source>
        <dbReference type="Proteomes" id="UP000323632"/>
    </source>
</evidence>
<keyword evidence="2" id="KW-1185">Reference proteome</keyword>
<protein>
    <submittedName>
        <fullName evidence="1">Uncharacterized protein</fullName>
    </submittedName>
</protein>
<dbReference type="Proteomes" id="UP000323632">
    <property type="component" value="Unassembled WGS sequence"/>
</dbReference>
<reference evidence="1 2" key="1">
    <citation type="submission" date="2019-09" db="EMBL/GenBank/DDBJ databases">
        <title>Genome sequence and assembly of Taibaiella sp.</title>
        <authorList>
            <person name="Chhetri G."/>
        </authorList>
    </citation>
    <scope>NUCLEOTIDE SEQUENCE [LARGE SCALE GENOMIC DNA]</scope>
    <source>
        <strain evidence="1 2">KVB11</strain>
    </source>
</reference>
<sequence>MSVHLMLTKTHNGEEINVPIATESFFSRVWRPLAEKHSLFYVVEMQSGYDIEQKELIKITEELKVMQTHVMPSHELTNNEKEFLSERIAHVLNRLEKETQYSDVKGWVA</sequence>